<dbReference type="AlphaFoldDB" id="G8NYR1"/>
<protein>
    <submittedName>
        <fullName evidence="7">Regulatory protein TetR</fullName>
    </submittedName>
</protein>
<dbReference type="KEGG" id="gma:AciX8_0116"/>
<keyword evidence="3" id="KW-0804">Transcription</keyword>
<evidence type="ECO:0000259" key="6">
    <source>
        <dbReference type="PROSITE" id="PS50977"/>
    </source>
</evidence>
<dbReference type="Proteomes" id="UP000007113">
    <property type="component" value="Chromosome"/>
</dbReference>
<dbReference type="eggNOG" id="COG1309">
    <property type="taxonomic scope" value="Bacteria"/>
</dbReference>
<dbReference type="OrthoDB" id="9810023at2"/>
<keyword evidence="8" id="KW-1185">Reference proteome</keyword>
<feature type="DNA-binding region" description="H-T-H motif" evidence="4">
    <location>
        <begin position="32"/>
        <end position="51"/>
    </location>
</feature>
<dbReference type="InterPro" id="IPR036271">
    <property type="entry name" value="Tet_transcr_reg_TetR-rel_C_sf"/>
</dbReference>
<dbReference type="InterPro" id="IPR054156">
    <property type="entry name" value="YxaF_TetR_C"/>
</dbReference>
<dbReference type="EMBL" id="CP003130">
    <property type="protein sequence ID" value="AEU34474.1"/>
    <property type="molecule type" value="Genomic_DNA"/>
</dbReference>
<dbReference type="SUPFAM" id="SSF46689">
    <property type="entry name" value="Homeodomain-like"/>
    <property type="match status" value="1"/>
</dbReference>
<evidence type="ECO:0000256" key="3">
    <source>
        <dbReference type="ARBA" id="ARBA00023163"/>
    </source>
</evidence>
<proteinExistence type="predicted"/>
<dbReference type="RefSeq" id="WP_014263358.1">
    <property type="nucleotide sequence ID" value="NC_016631.1"/>
</dbReference>
<feature type="region of interest" description="Disordered" evidence="5">
    <location>
        <begin position="179"/>
        <end position="211"/>
    </location>
</feature>
<dbReference type="GO" id="GO:0003677">
    <property type="term" value="F:DNA binding"/>
    <property type="evidence" value="ECO:0007669"/>
    <property type="project" value="UniProtKB-UniRule"/>
</dbReference>
<dbReference type="Gene3D" id="1.10.10.60">
    <property type="entry name" value="Homeodomain-like"/>
    <property type="match status" value="1"/>
</dbReference>
<name>G8NYR1_GRAMM</name>
<feature type="domain" description="HTH tetR-type" evidence="6">
    <location>
        <begin position="9"/>
        <end position="69"/>
    </location>
</feature>
<evidence type="ECO:0000313" key="7">
    <source>
        <dbReference type="EMBL" id="AEU34474.1"/>
    </source>
</evidence>
<accession>G8NYR1</accession>
<sequence>MRVSKEQAETNRTSLLQAAGRLFNEKGFDGVGVAEVAKEARLTHGALYAHFPSKDALAAESFSDGIAHRLVAMRGLKLTFEGYLDAMFSTRHRDNLANGCPMTASASEISRQGPALATSFAQAFEETAAVLEESIEGDLSASEKRHLAISALAAQIGAIAVARAVAKVDPSLSKEVLRAVRETVTPAPPAKEKKTGRSRHPHPTRSERTSS</sequence>
<evidence type="ECO:0000256" key="2">
    <source>
        <dbReference type="ARBA" id="ARBA00023125"/>
    </source>
</evidence>
<evidence type="ECO:0000256" key="1">
    <source>
        <dbReference type="ARBA" id="ARBA00023015"/>
    </source>
</evidence>
<dbReference type="PANTHER" id="PTHR47506">
    <property type="entry name" value="TRANSCRIPTIONAL REGULATORY PROTEIN"/>
    <property type="match status" value="1"/>
</dbReference>
<dbReference type="Pfam" id="PF00440">
    <property type="entry name" value="TetR_N"/>
    <property type="match status" value="1"/>
</dbReference>
<evidence type="ECO:0000313" key="8">
    <source>
        <dbReference type="Proteomes" id="UP000007113"/>
    </source>
</evidence>
<evidence type="ECO:0000256" key="4">
    <source>
        <dbReference type="PROSITE-ProRule" id="PRU00335"/>
    </source>
</evidence>
<dbReference type="STRING" id="682795.AciX8_0116"/>
<gene>
    <name evidence="7" type="ordered locus">AciX8_0116</name>
</gene>
<evidence type="ECO:0000256" key="5">
    <source>
        <dbReference type="SAM" id="MobiDB-lite"/>
    </source>
</evidence>
<dbReference type="Gene3D" id="1.10.357.10">
    <property type="entry name" value="Tetracycline Repressor, domain 2"/>
    <property type="match status" value="1"/>
</dbReference>
<keyword evidence="2 4" id="KW-0238">DNA-binding</keyword>
<dbReference type="PROSITE" id="PS50977">
    <property type="entry name" value="HTH_TETR_2"/>
    <property type="match status" value="1"/>
</dbReference>
<dbReference type="PRINTS" id="PR00455">
    <property type="entry name" value="HTHTETR"/>
</dbReference>
<dbReference type="InterPro" id="IPR001647">
    <property type="entry name" value="HTH_TetR"/>
</dbReference>
<keyword evidence="1" id="KW-0805">Transcription regulation</keyword>
<dbReference type="Pfam" id="PF21993">
    <property type="entry name" value="TetR_C_13_2"/>
    <property type="match status" value="1"/>
</dbReference>
<dbReference type="SUPFAM" id="SSF48498">
    <property type="entry name" value="Tetracyclin repressor-like, C-terminal domain"/>
    <property type="match status" value="1"/>
</dbReference>
<organism evidence="7 8">
    <name type="scientific">Granulicella mallensis (strain ATCC BAA-1857 / DSM 23137 / MP5ACTX8)</name>
    <dbReference type="NCBI Taxonomy" id="682795"/>
    <lineage>
        <taxon>Bacteria</taxon>
        <taxon>Pseudomonadati</taxon>
        <taxon>Acidobacteriota</taxon>
        <taxon>Terriglobia</taxon>
        <taxon>Terriglobales</taxon>
        <taxon>Acidobacteriaceae</taxon>
        <taxon>Granulicella</taxon>
    </lineage>
</organism>
<dbReference type="InterPro" id="IPR009057">
    <property type="entry name" value="Homeodomain-like_sf"/>
</dbReference>
<reference evidence="7 8" key="1">
    <citation type="submission" date="2011-11" db="EMBL/GenBank/DDBJ databases">
        <title>Complete sequence of Granulicella mallensis MP5ACTX8.</title>
        <authorList>
            <consortium name="US DOE Joint Genome Institute"/>
            <person name="Lucas S."/>
            <person name="Copeland A."/>
            <person name="Lapidus A."/>
            <person name="Cheng J.-F."/>
            <person name="Goodwin L."/>
            <person name="Pitluck S."/>
            <person name="Peters L."/>
            <person name="Lu M."/>
            <person name="Detter J.C."/>
            <person name="Han C."/>
            <person name="Tapia R."/>
            <person name="Land M."/>
            <person name="Hauser L."/>
            <person name="Kyrpides N."/>
            <person name="Ivanova N."/>
            <person name="Mikhailova N."/>
            <person name="Pagani I."/>
            <person name="Rawat S."/>
            <person name="Mannisto M."/>
            <person name="Haggblom M."/>
            <person name="Woyke T."/>
        </authorList>
    </citation>
    <scope>NUCLEOTIDE SEQUENCE [LARGE SCALE GENOMIC DNA]</scope>
    <source>
        <strain evidence="8">ATCC BAA-1857 / DSM 23137 / MP5ACTX8</strain>
    </source>
</reference>
<dbReference type="HOGENOM" id="CLU_069356_28_2_0"/>
<dbReference type="PANTHER" id="PTHR47506:SF7">
    <property type="entry name" value="TRANSCRIPTIONAL REGULATORY PROTEIN"/>
    <property type="match status" value="1"/>
</dbReference>